<name>A0A1B9G5W3_9TREE</name>
<evidence type="ECO:0000313" key="5">
    <source>
        <dbReference type="Proteomes" id="UP000092730"/>
    </source>
</evidence>
<dbReference type="KEGG" id="kbi:30208474"/>
<evidence type="ECO:0008006" key="6">
    <source>
        <dbReference type="Google" id="ProtNLM"/>
    </source>
</evidence>
<dbReference type="Proteomes" id="UP000092730">
    <property type="component" value="Chromosome 1"/>
</dbReference>
<evidence type="ECO:0000256" key="1">
    <source>
        <dbReference type="SAM" id="MobiDB-lite"/>
    </source>
</evidence>
<proteinExistence type="predicted"/>
<dbReference type="VEuPathDB" id="FungiDB:I302_04075"/>
<feature type="compositionally biased region" description="Polar residues" evidence="1">
    <location>
        <begin position="200"/>
        <end position="215"/>
    </location>
</feature>
<feature type="region of interest" description="Disordered" evidence="1">
    <location>
        <begin position="126"/>
        <end position="215"/>
    </location>
</feature>
<evidence type="ECO:0000313" key="3">
    <source>
        <dbReference type="EMBL" id="OCF26392.1"/>
    </source>
</evidence>
<feature type="chain" id="PRO_5042334839" description="Extracellular membrane protein CFEM domain-containing protein" evidence="2">
    <location>
        <begin position="20"/>
        <end position="513"/>
    </location>
</feature>
<dbReference type="OrthoDB" id="2565177at2759"/>
<organism evidence="3">
    <name type="scientific">Kwoniella bestiolae CBS 10118</name>
    <dbReference type="NCBI Taxonomy" id="1296100"/>
    <lineage>
        <taxon>Eukaryota</taxon>
        <taxon>Fungi</taxon>
        <taxon>Dikarya</taxon>
        <taxon>Basidiomycota</taxon>
        <taxon>Agaricomycotina</taxon>
        <taxon>Tremellomycetes</taxon>
        <taxon>Tremellales</taxon>
        <taxon>Cryptococcaceae</taxon>
        <taxon>Kwoniella</taxon>
    </lineage>
</organism>
<feature type="signal peptide" evidence="2">
    <location>
        <begin position="1"/>
        <end position="19"/>
    </location>
</feature>
<dbReference type="RefSeq" id="XP_019047462.1">
    <property type="nucleotide sequence ID" value="XM_019190714.1"/>
</dbReference>
<evidence type="ECO:0000313" key="4">
    <source>
        <dbReference type="EMBL" id="WVW78740.1"/>
    </source>
</evidence>
<dbReference type="EMBL" id="CP144541">
    <property type="protein sequence ID" value="WVW78740.1"/>
    <property type="molecule type" value="Genomic_DNA"/>
</dbReference>
<reference evidence="3" key="1">
    <citation type="submission" date="2013-07" db="EMBL/GenBank/DDBJ databases">
        <title>The Genome Sequence of Cryptococcus bestiolae CBS10118.</title>
        <authorList>
            <consortium name="The Broad Institute Genome Sequencing Platform"/>
            <person name="Cuomo C."/>
            <person name="Litvintseva A."/>
            <person name="Chen Y."/>
            <person name="Heitman J."/>
            <person name="Sun S."/>
            <person name="Springer D."/>
            <person name="Dromer F."/>
            <person name="Young S.K."/>
            <person name="Zeng Q."/>
            <person name="Gargeya S."/>
            <person name="Fitzgerald M."/>
            <person name="Abouelleil A."/>
            <person name="Alvarado L."/>
            <person name="Berlin A.M."/>
            <person name="Chapman S.B."/>
            <person name="Dewar J."/>
            <person name="Goldberg J."/>
            <person name="Griggs A."/>
            <person name="Gujja S."/>
            <person name="Hansen M."/>
            <person name="Howarth C."/>
            <person name="Imamovic A."/>
            <person name="Larimer J."/>
            <person name="McCowan C."/>
            <person name="Murphy C."/>
            <person name="Pearson M."/>
            <person name="Priest M."/>
            <person name="Roberts A."/>
            <person name="Saif S."/>
            <person name="Shea T."/>
            <person name="Sykes S."/>
            <person name="Wortman J."/>
            <person name="Nusbaum C."/>
            <person name="Birren B."/>
        </authorList>
    </citation>
    <scope>NUCLEOTIDE SEQUENCE [LARGE SCALE GENOMIC DNA]</scope>
    <source>
        <strain evidence="3">CBS 10118</strain>
    </source>
</reference>
<dbReference type="EMBL" id="KI894020">
    <property type="protein sequence ID" value="OCF26392.1"/>
    <property type="molecule type" value="Genomic_DNA"/>
</dbReference>
<dbReference type="GeneID" id="30208474"/>
<dbReference type="STRING" id="1296100.A0A1B9G5W3"/>
<feature type="region of interest" description="Disordered" evidence="1">
    <location>
        <begin position="250"/>
        <end position="280"/>
    </location>
</feature>
<keyword evidence="5" id="KW-1185">Reference proteome</keyword>
<feature type="compositionally biased region" description="Low complexity" evidence="1">
    <location>
        <begin position="147"/>
        <end position="161"/>
    </location>
</feature>
<evidence type="ECO:0000256" key="2">
    <source>
        <dbReference type="SAM" id="SignalP"/>
    </source>
</evidence>
<reference evidence="4" key="4">
    <citation type="submission" date="2024-02" db="EMBL/GenBank/DDBJ databases">
        <title>Comparative genomics of Cryptococcus and Kwoniella reveals pathogenesis evolution and contrasting modes of karyotype evolution via chromosome fusion or intercentromeric recombination.</title>
        <authorList>
            <person name="Coelho M.A."/>
            <person name="David-Palma M."/>
            <person name="Shea T."/>
            <person name="Bowers K."/>
            <person name="McGinley-Smith S."/>
            <person name="Mohammad A.W."/>
            <person name="Gnirke A."/>
            <person name="Yurkov A.M."/>
            <person name="Nowrousian M."/>
            <person name="Sun S."/>
            <person name="Cuomo C.A."/>
            <person name="Heitman J."/>
        </authorList>
    </citation>
    <scope>NUCLEOTIDE SEQUENCE</scope>
    <source>
        <strain evidence="4">CBS 10118</strain>
    </source>
</reference>
<sequence length="513" mass="53072">MIALIHLLLGFLASQPTSAHQHTQRNIPESTDPPPIAFTASDNPYASSALDAYESALEIHVTDYNENQQNSGNIGNTQGYSTVFKIGAPTGHYDRPSSLPSYHPISHVLTSTAGKYLTGVAAFDPSSSATLNTSEAPITSSLGSEQASSTTTTTAESSWASYPPESDIPSSNATSGDEDYQASSAVTEEASASSLATDPGYTTSSSGTADTPTSDVYTTSDVVAYEQPTAQSNTPSSSIESLSSNAPISLFSSGTTPYGNPTMTDHPTSPLTSQASTNEVEEECVDTSIIPLASSLGSSAQNSAQCLSQDAGCGDYVNYLKSCEDDTCACGLTYQAQLCAQCLSLESAVEEYNLYLSACSLRGLVQPTETLTAECEDATETSDVLKDMLASQAASTTATARATTGEGGITGQVSVQMPNGESFNATQGAVSTISTTDSDGQRTSIVTYLGPTSGTSGTASSGITQNGGTSSVQSTSALDSSVSFFSTSIDSTCSKDCDYWYELAKASFSSHIR</sequence>
<reference evidence="3" key="3">
    <citation type="submission" date="2014-01" db="EMBL/GenBank/DDBJ databases">
        <title>Evolution of pathogenesis and genome organization in the Tremellales.</title>
        <authorList>
            <person name="Cuomo C."/>
            <person name="Litvintseva A."/>
            <person name="Heitman J."/>
            <person name="Chen Y."/>
            <person name="Sun S."/>
            <person name="Springer D."/>
            <person name="Dromer F."/>
            <person name="Young S."/>
            <person name="Zeng Q."/>
            <person name="Chapman S."/>
            <person name="Gujja S."/>
            <person name="Saif S."/>
            <person name="Birren B."/>
        </authorList>
    </citation>
    <scope>NUCLEOTIDE SEQUENCE</scope>
    <source>
        <strain evidence="3">CBS 10118</strain>
    </source>
</reference>
<feature type="compositionally biased region" description="Polar residues" evidence="1">
    <location>
        <begin position="250"/>
        <end position="278"/>
    </location>
</feature>
<feature type="compositionally biased region" description="Polar residues" evidence="1">
    <location>
        <begin position="126"/>
        <end position="146"/>
    </location>
</feature>
<gene>
    <name evidence="3" type="ORF">I302_04075</name>
    <name evidence="4" type="ORF">I302_100700</name>
</gene>
<accession>A0A1B9G5W3</accession>
<keyword evidence="2" id="KW-0732">Signal</keyword>
<protein>
    <recommendedName>
        <fullName evidence="6">Extracellular membrane protein CFEM domain-containing protein</fullName>
    </recommendedName>
</protein>
<dbReference type="AlphaFoldDB" id="A0A1B9G5W3"/>
<feature type="compositionally biased region" description="Low complexity" evidence="1">
    <location>
        <begin position="182"/>
        <end position="197"/>
    </location>
</feature>
<reference evidence="4" key="2">
    <citation type="submission" date="2013-07" db="EMBL/GenBank/DDBJ databases">
        <authorList>
            <consortium name="The Broad Institute Genome Sequencing Platform"/>
            <person name="Cuomo C."/>
            <person name="Litvintseva A."/>
            <person name="Chen Y."/>
            <person name="Heitman J."/>
            <person name="Sun S."/>
            <person name="Springer D."/>
            <person name="Dromer F."/>
            <person name="Young S.K."/>
            <person name="Zeng Q."/>
            <person name="Gargeya S."/>
            <person name="Fitzgerald M."/>
            <person name="Abouelleil A."/>
            <person name="Alvarado L."/>
            <person name="Berlin A.M."/>
            <person name="Chapman S.B."/>
            <person name="Dewar J."/>
            <person name="Goldberg J."/>
            <person name="Griggs A."/>
            <person name="Gujja S."/>
            <person name="Hansen M."/>
            <person name="Howarth C."/>
            <person name="Imamovic A."/>
            <person name="Larimer J."/>
            <person name="McCowan C."/>
            <person name="Murphy C."/>
            <person name="Pearson M."/>
            <person name="Priest M."/>
            <person name="Roberts A."/>
            <person name="Saif S."/>
            <person name="Shea T."/>
            <person name="Sykes S."/>
            <person name="Wortman J."/>
            <person name="Nusbaum C."/>
            <person name="Birren B."/>
        </authorList>
    </citation>
    <scope>NUCLEOTIDE SEQUENCE</scope>
    <source>
        <strain evidence="4">CBS 10118</strain>
    </source>
</reference>